<feature type="region of interest" description="Disordered" evidence="2">
    <location>
        <begin position="1"/>
        <end position="43"/>
    </location>
</feature>
<organism evidence="3 4">
    <name type="scientific">Schizophyllum amplum</name>
    <dbReference type="NCBI Taxonomy" id="97359"/>
    <lineage>
        <taxon>Eukaryota</taxon>
        <taxon>Fungi</taxon>
        <taxon>Dikarya</taxon>
        <taxon>Basidiomycota</taxon>
        <taxon>Agaricomycotina</taxon>
        <taxon>Agaricomycetes</taxon>
        <taxon>Agaricomycetidae</taxon>
        <taxon>Agaricales</taxon>
        <taxon>Schizophyllaceae</taxon>
        <taxon>Schizophyllum</taxon>
    </lineage>
</organism>
<proteinExistence type="predicted"/>
<evidence type="ECO:0000256" key="1">
    <source>
        <dbReference type="SAM" id="Coils"/>
    </source>
</evidence>
<feature type="compositionally biased region" description="Low complexity" evidence="2">
    <location>
        <begin position="387"/>
        <end position="413"/>
    </location>
</feature>
<evidence type="ECO:0000256" key="2">
    <source>
        <dbReference type="SAM" id="MobiDB-lite"/>
    </source>
</evidence>
<evidence type="ECO:0000313" key="4">
    <source>
        <dbReference type="Proteomes" id="UP000320762"/>
    </source>
</evidence>
<keyword evidence="1" id="KW-0175">Coiled coil</keyword>
<feature type="region of interest" description="Disordered" evidence="2">
    <location>
        <begin position="271"/>
        <end position="299"/>
    </location>
</feature>
<accession>A0A550CWX0</accession>
<feature type="coiled-coil region" evidence="1">
    <location>
        <begin position="137"/>
        <end position="182"/>
    </location>
</feature>
<dbReference type="OrthoDB" id="2409325at2759"/>
<feature type="region of interest" description="Disordered" evidence="2">
    <location>
        <begin position="386"/>
        <end position="544"/>
    </location>
</feature>
<feature type="compositionally biased region" description="Basic and acidic residues" evidence="2">
    <location>
        <begin position="454"/>
        <end position="483"/>
    </location>
</feature>
<dbReference type="AlphaFoldDB" id="A0A550CWX0"/>
<feature type="compositionally biased region" description="Low complexity" evidence="2">
    <location>
        <begin position="337"/>
        <end position="348"/>
    </location>
</feature>
<feature type="compositionally biased region" description="Basic and acidic residues" evidence="2">
    <location>
        <begin position="514"/>
        <end position="526"/>
    </location>
</feature>
<feature type="compositionally biased region" description="Polar residues" evidence="2">
    <location>
        <begin position="414"/>
        <end position="425"/>
    </location>
</feature>
<feature type="region of interest" description="Disordered" evidence="2">
    <location>
        <begin position="336"/>
        <end position="366"/>
    </location>
</feature>
<name>A0A550CWX0_9AGAR</name>
<keyword evidence="4" id="KW-1185">Reference proteome</keyword>
<evidence type="ECO:0000313" key="3">
    <source>
        <dbReference type="EMBL" id="TRM69284.1"/>
    </source>
</evidence>
<dbReference type="Proteomes" id="UP000320762">
    <property type="component" value="Unassembled WGS sequence"/>
</dbReference>
<dbReference type="STRING" id="97359.A0A550CWX0"/>
<feature type="compositionally biased region" description="Basic and acidic residues" evidence="2">
    <location>
        <begin position="498"/>
        <end position="507"/>
    </location>
</feature>
<reference evidence="3 4" key="1">
    <citation type="journal article" date="2019" name="New Phytol.">
        <title>Comparative genomics reveals unique wood-decay strategies and fruiting body development in the Schizophyllaceae.</title>
        <authorList>
            <person name="Almasi E."/>
            <person name="Sahu N."/>
            <person name="Krizsan K."/>
            <person name="Balint B."/>
            <person name="Kovacs G.M."/>
            <person name="Kiss B."/>
            <person name="Cseklye J."/>
            <person name="Drula E."/>
            <person name="Henrissat B."/>
            <person name="Nagy I."/>
            <person name="Chovatia M."/>
            <person name="Adam C."/>
            <person name="LaButti K."/>
            <person name="Lipzen A."/>
            <person name="Riley R."/>
            <person name="Grigoriev I.V."/>
            <person name="Nagy L.G."/>
        </authorList>
    </citation>
    <scope>NUCLEOTIDE SEQUENCE [LARGE SCALE GENOMIC DNA]</scope>
    <source>
        <strain evidence="3 4">NL-1724</strain>
    </source>
</reference>
<gene>
    <name evidence="3" type="ORF">BD626DRAFT_473561</name>
</gene>
<comment type="caution">
    <text evidence="3">The sequence shown here is derived from an EMBL/GenBank/DDBJ whole genome shotgun (WGS) entry which is preliminary data.</text>
</comment>
<dbReference type="EMBL" id="VDMD01000001">
    <property type="protein sequence ID" value="TRM69284.1"/>
    <property type="molecule type" value="Genomic_DNA"/>
</dbReference>
<protein>
    <submittedName>
        <fullName evidence="3">Uncharacterized protein</fullName>
    </submittedName>
</protein>
<sequence>MSDASTAPQTRFVPGAPPPMQLTKSQKKKRKAAAVAADKKKDEPQVIPNTTVAALVEKAPAPAEVQEGAVAPALVAQPTVEEALAEDSFTLSPIMDIINKRLKASTKKLNRIQSYKEMEPSKLNEDQKRSLSTIPALEAVQKELGEVKKAVEVHEAELAHEIAAQKKAAENAEQARKAAAVRAAEASIIASVSNIFSFLRFRALLPQGAFENLSVQLDQAEGSAIFAVADVLTGPDDDQKQTVLNGIIRGDGEFEGVPYVRLLEITKQAFTAPPSEPEAEAEPLSVEEAQQEAEPEPTVTAAVPISTSGSFHFMQESELEPSEPFEENAHWVDRSEAVPPESEASAPALNGQDIQEPPTPMSAEPIDWAAEDDTGLPSINELHSTFGTPGSVTPATAGGTGTGMPAWTGTGTPKNGSGTPANGTPANDAATLPVEDDDGFQQARPGRGGRGRGRGGEHGGFRGGDRGGFRGGFRGEHRGEHRGGFRGHAHRGSGPFRGRGEGGEFRSRGGHGRGGHDRGGHFERGGHPRGRGGFSPAPQAAPAA</sequence>